<dbReference type="SMART" id="SM00861">
    <property type="entry name" value="Transket_pyr"/>
    <property type="match status" value="1"/>
</dbReference>
<reference evidence="15" key="1">
    <citation type="submission" date="2022-03" db="EMBL/GenBank/DDBJ databases">
        <authorList>
            <person name="Sayadi A."/>
        </authorList>
    </citation>
    <scope>NUCLEOTIDE SEQUENCE</scope>
</reference>
<comment type="subunit">
    <text evidence="9">Heterotetramer of 2 alpha/BCKDHA and 2 beta chains/BCKDHB that forms the branched-chain alpha-keto acid decarboxylase (E1) component of the BCKD complex. The branched-chain alpha-ketoacid dehydrogenase is a large complex composed of three major building blocks E1, E2 and E3. It is organized around E2, a 24-meric cubic core composed of DBT, to which are associated 6 to 12 copies of E1, and approximately 6 copies of the dehydrogenase E3, a DLD dimer.</text>
</comment>
<keyword evidence="6" id="KW-0496">Mitochondrion</keyword>
<feature type="domain" description="Transketolase-like pyrimidine-binding" evidence="14">
    <location>
        <begin position="544"/>
        <end position="719"/>
    </location>
</feature>
<evidence type="ECO:0000256" key="6">
    <source>
        <dbReference type="ARBA" id="ARBA00023128"/>
    </source>
</evidence>
<evidence type="ECO:0000256" key="4">
    <source>
        <dbReference type="ARBA" id="ARBA00022946"/>
    </source>
</evidence>
<dbReference type="GO" id="GO:0003863">
    <property type="term" value="F:branched-chain 2-oxo acid dehydrogenase activity"/>
    <property type="evidence" value="ECO:0007669"/>
    <property type="project" value="UniProtKB-EC"/>
</dbReference>
<evidence type="ECO:0000256" key="12">
    <source>
        <dbReference type="SAM" id="Coils"/>
    </source>
</evidence>
<dbReference type="Gene3D" id="3.40.50.970">
    <property type="match status" value="1"/>
</dbReference>
<dbReference type="SUPFAM" id="SSF52922">
    <property type="entry name" value="TK C-terminal domain-like"/>
    <property type="match status" value="1"/>
</dbReference>
<dbReference type="EMBL" id="CAKOFQ010007769">
    <property type="protein sequence ID" value="CAH2007823.1"/>
    <property type="molecule type" value="Genomic_DNA"/>
</dbReference>
<feature type="coiled-coil region" evidence="12">
    <location>
        <begin position="88"/>
        <end position="348"/>
    </location>
</feature>
<dbReference type="InterPro" id="IPR005475">
    <property type="entry name" value="Transketolase-like_Pyr-bd"/>
</dbReference>
<sequence length="865" mass="98477">MVYKTDSEKLKELSLDEKNNLLQLIQKQRMEYSGHLEIDIQKIIKEKDDKIHELTVKLRQMKQNDSKKNLQAEPESSPNKVSDLEFSKDQLAKEHELLRKRYEQLINREKSTKDEIRDLKAQLMKKPSTMRTDKSTRIIKEQLQKKIAMLENEAEQLKKTVAEQVSIIETHRVQAADNFDKWKKMKHWQQVAEKLKNKLKEKDVELEKLQQISAGYRVLIERLEREKHNLEQRNRSLKGNNVTLESARDAELLRVENMRLQAELEGLRSRLEMQQNHSGALGAAMMQEKLEAQERKIAILELASKGPSEIRAELERLQISNSNIQKTNLRLEAENLDLQLDLEKASKEVPYLRQQIEHLQSYVNALQSENSEKHAQPTTQVIPTRDEIKKNSELERTVFMLKKVVEKLQAENKRLMNGKRPLSDRVASAGKLKRENDKLKDQCGQYAEKICRLEQDLLHVKSSKSVSFCTKSESDKVAALYDELSKVKEQLQSKTTLLDKVKVLLHRAATKEKMLLEEISLLKGQMQTEGGTVAEVSEGDRLEMNMYQAINNALDTVLGKDQTSMIFGEDVGFGGVFRCTVGLRDKYGKQRVFNTPLCEQGIIGFGIGAAVMGKTAIAEIQFADYIFPAFDQIVNEAAKYRYRSGGEFDCGKLTIRAPCGAVGHGGLYHSQSPEAYFAHTPGLKVVVPRGPIKAKGLLLSCVRDPDPCLILEPKVLYRKAVEEVPVDDYQLPIGRADVLVEGSDVTLIGWGTQVHVLKEVAELAKNELNISCEVIDLVSILPWDLDTVCKSVKKTRRALVSHEAPLTCGFGAELTATIQEECFFHLEAPLARVTGFDTPFPHVYEPFYVPTKWRCFEAVKQMFEN</sequence>
<comment type="caution">
    <text evidence="15">The sequence shown here is derived from an EMBL/GenBank/DDBJ whole genome shotgun (WGS) entry which is preliminary data.</text>
</comment>
<dbReference type="Gene3D" id="3.40.50.920">
    <property type="match status" value="1"/>
</dbReference>
<evidence type="ECO:0000256" key="8">
    <source>
        <dbReference type="ARBA" id="ARBA00057409"/>
    </source>
</evidence>
<evidence type="ECO:0000256" key="2">
    <source>
        <dbReference type="ARBA" id="ARBA00004305"/>
    </source>
</evidence>
<organism evidence="15 16">
    <name type="scientific">Acanthoscelides obtectus</name>
    <name type="common">Bean weevil</name>
    <name type="synonym">Bruchus obtectus</name>
    <dbReference type="NCBI Taxonomy" id="200917"/>
    <lineage>
        <taxon>Eukaryota</taxon>
        <taxon>Metazoa</taxon>
        <taxon>Ecdysozoa</taxon>
        <taxon>Arthropoda</taxon>
        <taxon>Hexapoda</taxon>
        <taxon>Insecta</taxon>
        <taxon>Pterygota</taxon>
        <taxon>Neoptera</taxon>
        <taxon>Endopterygota</taxon>
        <taxon>Coleoptera</taxon>
        <taxon>Polyphaga</taxon>
        <taxon>Cucujiformia</taxon>
        <taxon>Chrysomeloidea</taxon>
        <taxon>Chrysomelidae</taxon>
        <taxon>Bruchinae</taxon>
        <taxon>Bruchini</taxon>
        <taxon>Acanthoscelides</taxon>
    </lineage>
</organism>
<evidence type="ECO:0000256" key="3">
    <source>
        <dbReference type="ARBA" id="ARBA00012277"/>
    </source>
</evidence>
<dbReference type="GO" id="GO:0005759">
    <property type="term" value="C:mitochondrial matrix"/>
    <property type="evidence" value="ECO:0007669"/>
    <property type="project" value="UniProtKB-SubCell"/>
</dbReference>
<feature type="region of interest" description="Disordered" evidence="13">
    <location>
        <begin position="62"/>
        <end position="85"/>
    </location>
</feature>
<comment type="cofactor">
    <cofactor evidence="1">
        <name>thiamine diphosphate</name>
        <dbReference type="ChEBI" id="CHEBI:58937"/>
    </cofactor>
</comment>
<evidence type="ECO:0000313" key="15">
    <source>
        <dbReference type="EMBL" id="CAH2007823.1"/>
    </source>
</evidence>
<dbReference type="Pfam" id="PF02780">
    <property type="entry name" value="Transketolase_C"/>
    <property type="match status" value="1"/>
</dbReference>
<dbReference type="CDD" id="cd07036">
    <property type="entry name" value="TPP_PYR_E1-PDHc-beta_like"/>
    <property type="match status" value="1"/>
</dbReference>
<dbReference type="PANTHER" id="PTHR42980:SF1">
    <property type="entry name" value="2-OXOISOVALERATE DEHYDROGENASE SUBUNIT BETA, MITOCHONDRIAL"/>
    <property type="match status" value="1"/>
</dbReference>
<feature type="coiled-coil region" evidence="12">
    <location>
        <begin position="391"/>
        <end position="449"/>
    </location>
</feature>
<dbReference type="InterPro" id="IPR009014">
    <property type="entry name" value="Transketo_C/PFOR_II"/>
</dbReference>
<keyword evidence="16" id="KW-1185">Reference proteome</keyword>
<dbReference type="SUPFAM" id="SSF52518">
    <property type="entry name" value="Thiamin diphosphate-binding fold (THDP-binding)"/>
    <property type="match status" value="1"/>
</dbReference>
<gene>
    <name evidence="15" type="ORF">ACAOBT_LOCUS29866</name>
</gene>
<proteinExistence type="predicted"/>
<accession>A0A9P0M333</accession>
<keyword evidence="5" id="KW-0560">Oxidoreductase</keyword>
<dbReference type="PANTHER" id="PTHR42980">
    <property type="entry name" value="2-OXOISOVALERATE DEHYDROGENASE SUBUNIT BETA-RELATED"/>
    <property type="match status" value="1"/>
</dbReference>
<dbReference type="Proteomes" id="UP001152888">
    <property type="component" value="Unassembled WGS sequence"/>
</dbReference>
<comment type="function">
    <text evidence="8">Together with BCKDHA forms the heterotetrameric E1 subunit of the mitochondrial branched-chain alpha-ketoacid dehydrogenase (BCKD) complex. The BCKD complex catalyzes the multi-step oxidative decarboxylation of alpha-ketoacids derived from the branched-chain amino-acids valine, leucine and isoleucine producing CO2 and acyl-CoA which is subsequently utilized to produce energy. The E1 subunit catalyzes the first step with the decarboxylation of the alpha-ketoacid forming an enzyme-product intermediate. A reductive acylation mediated by the lipoylamide cofactor of E2 extracts the acyl group from the E1 active site for the next step of the reaction.</text>
</comment>
<comment type="catalytic activity">
    <reaction evidence="7">
        <text>N(6)-[(R)-lipoyl]-L-lysyl-[protein] + 3-methyl-2-oxobutanoate + H(+) = N(6)-[(R)-S(8)-2-methylpropanoyldihydrolipoyl]-L-lysyl-[protein] + CO2</text>
        <dbReference type="Rhea" id="RHEA:13457"/>
        <dbReference type="Rhea" id="RHEA-COMP:10474"/>
        <dbReference type="Rhea" id="RHEA-COMP:10497"/>
        <dbReference type="ChEBI" id="CHEBI:11851"/>
        <dbReference type="ChEBI" id="CHEBI:15378"/>
        <dbReference type="ChEBI" id="CHEBI:16526"/>
        <dbReference type="ChEBI" id="CHEBI:83099"/>
        <dbReference type="ChEBI" id="CHEBI:83142"/>
        <dbReference type="EC" id="1.2.4.4"/>
    </reaction>
    <physiologicalReaction direction="left-to-right" evidence="7">
        <dbReference type="Rhea" id="RHEA:13458"/>
    </physiologicalReaction>
</comment>
<evidence type="ECO:0000256" key="5">
    <source>
        <dbReference type="ARBA" id="ARBA00023002"/>
    </source>
</evidence>
<dbReference type="FunFam" id="3.40.50.920:FF:000004">
    <property type="entry name" value="2-oxoisovalerate dehydrogenase subunit beta 1, mitochondrial"/>
    <property type="match status" value="1"/>
</dbReference>
<protein>
    <recommendedName>
        <fullName evidence="10">2-oxoisovalerate dehydrogenase subunit beta, mitochondrial</fullName>
        <ecNumber evidence="3">1.2.4.4</ecNumber>
    </recommendedName>
    <alternativeName>
        <fullName evidence="11">Branched-chain alpha-keto acid dehydrogenase E1 component beta chain</fullName>
    </alternativeName>
</protein>
<evidence type="ECO:0000256" key="11">
    <source>
        <dbReference type="ARBA" id="ARBA00082400"/>
    </source>
</evidence>
<keyword evidence="4" id="KW-0809">Transit peptide</keyword>
<name>A0A9P0M333_ACAOB</name>
<evidence type="ECO:0000256" key="7">
    <source>
        <dbReference type="ARBA" id="ARBA00051764"/>
    </source>
</evidence>
<dbReference type="GO" id="GO:0009083">
    <property type="term" value="P:branched-chain amino acid catabolic process"/>
    <property type="evidence" value="ECO:0007669"/>
    <property type="project" value="TreeGrafter"/>
</dbReference>
<evidence type="ECO:0000256" key="10">
    <source>
        <dbReference type="ARBA" id="ARBA00071568"/>
    </source>
</evidence>
<keyword evidence="12" id="KW-0175">Coiled coil</keyword>
<dbReference type="OrthoDB" id="878at2759"/>
<evidence type="ECO:0000256" key="1">
    <source>
        <dbReference type="ARBA" id="ARBA00001964"/>
    </source>
</evidence>
<evidence type="ECO:0000259" key="14">
    <source>
        <dbReference type="SMART" id="SM00861"/>
    </source>
</evidence>
<dbReference type="EC" id="1.2.4.4" evidence="3"/>
<evidence type="ECO:0000256" key="9">
    <source>
        <dbReference type="ARBA" id="ARBA00063295"/>
    </source>
</evidence>
<evidence type="ECO:0000313" key="16">
    <source>
        <dbReference type="Proteomes" id="UP001152888"/>
    </source>
</evidence>
<dbReference type="Pfam" id="PF02779">
    <property type="entry name" value="Transket_pyr"/>
    <property type="match status" value="1"/>
</dbReference>
<dbReference type="AlphaFoldDB" id="A0A9P0M333"/>
<dbReference type="FunFam" id="3.40.50.970:FF:000001">
    <property type="entry name" value="Pyruvate dehydrogenase E1 beta subunit"/>
    <property type="match status" value="1"/>
</dbReference>
<dbReference type="GO" id="GO:0007584">
    <property type="term" value="P:response to nutrient"/>
    <property type="evidence" value="ECO:0007669"/>
    <property type="project" value="TreeGrafter"/>
</dbReference>
<dbReference type="InterPro" id="IPR029061">
    <property type="entry name" value="THDP-binding"/>
</dbReference>
<dbReference type="InterPro" id="IPR033248">
    <property type="entry name" value="Transketolase_C"/>
</dbReference>
<comment type="subcellular location">
    <subcellularLocation>
        <location evidence="2">Mitochondrion matrix</location>
    </subcellularLocation>
</comment>
<evidence type="ECO:0000256" key="13">
    <source>
        <dbReference type="SAM" id="MobiDB-lite"/>
    </source>
</evidence>